<feature type="domain" description="SMODS and SLOG-associating 2TM effector" evidence="2">
    <location>
        <begin position="21"/>
        <end position="159"/>
    </location>
</feature>
<dbReference type="EMBL" id="CP121694">
    <property type="protein sequence ID" value="WRO21531.1"/>
    <property type="molecule type" value="Genomic_DNA"/>
</dbReference>
<keyword evidence="1" id="KW-0812">Transmembrane</keyword>
<keyword evidence="4" id="KW-1185">Reference proteome</keyword>
<gene>
    <name evidence="3" type="ORF">MFMK1_001341</name>
</gene>
<protein>
    <recommendedName>
        <fullName evidence="2">SMODS and SLOG-associating 2TM effector domain-containing protein</fullName>
    </recommendedName>
</protein>
<evidence type="ECO:0000259" key="2">
    <source>
        <dbReference type="Pfam" id="PF18186"/>
    </source>
</evidence>
<keyword evidence="1" id="KW-0472">Membrane</keyword>
<evidence type="ECO:0000313" key="4">
    <source>
        <dbReference type="Proteomes" id="UP001329915"/>
    </source>
</evidence>
<dbReference type="KEGG" id="dbc:MFMK1_001341"/>
<feature type="transmembrane region" description="Helical" evidence="1">
    <location>
        <begin position="69"/>
        <end position="90"/>
    </location>
</feature>
<name>A0AAU0UMW2_9FIRM</name>
<dbReference type="Pfam" id="PF18186">
    <property type="entry name" value="SLATT_4"/>
    <property type="match status" value="1"/>
</dbReference>
<feature type="transmembrane region" description="Helical" evidence="1">
    <location>
        <begin position="32"/>
        <end position="57"/>
    </location>
</feature>
<dbReference type="Proteomes" id="UP001329915">
    <property type="component" value="Chromosome"/>
</dbReference>
<proteinExistence type="predicted"/>
<sequence>MENNYKRDIERQFGVIDMMLTAHSFLRDRYDFYAQIFDVLQFVVAVVLNSAVLADVFNLMQIGKQVTNIIIGISSIILLLLSLTTLVMGWKDKALKHNEAAGILSNMKLNCRLLKLEPVLSLEQVQKQTDAYNNKLNDLPISIPERQFLKLKAYHQRKKMLSEAMSEYPGSSAFLIRMMLWLKVNLKVLRSMGKRGEEN</sequence>
<dbReference type="AlphaFoldDB" id="A0AAU0UMW2"/>
<organism evidence="3 4">
    <name type="scientific">Metallumcola ferriviriculae</name>
    <dbReference type="NCBI Taxonomy" id="3039180"/>
    <lineage>
        <taxon>Bacteria</taxon>
        <taxon>Bacillati</taxon>
        <taxon>Bacillota</taxon>
        <taxon>Clostridia</taxon>
        <taxon>Neomoorellales</taxon>
        <taxon>Desulfitibacteraceae</taxon>
        <taxon>Metallumcola</taxon>
    </lineage>
</organism>
<evidence type="ECO:0000256" key="1">
    <source>
        <dbReference type="SAM" id="Phobius"/>
    </source>
</evidence>
<dbReference type="InterPro" id="IPR040811">
    <property type="entry name" value="SLATT_4"/>
</dbReference>
<accession>A0AAU0UMW2</accession>
<keyword evidence="1" id="KW-1133">Transmembrane helix</keyword>
<reference evidence="3 4" key="1">
    <citation type="submission" date="2023-04" db="EMBL/GenBank/DDBJ databases">
        <authorList>
            <person name="Hsu D."/>
        </authorList>
    </citation>
    <scope>NUCLEOTIDE SEQUENCE [LARGE SCALE GENOMIC DNA]</scope>
    <source>
        <strain evidence="3 4">MK1</strain>
    </source>
</reference>
<dbReference type="RefSeq" id="WP_366924371.1">
    <property type="nucleotide sequence ID" value="NZ_CP121694.1"/>
</dbReference>
<evidence type="ECO:0000313" key="3">
    <source>
        <dbReference type="EMBL" id="WRO21531.1"/>
    </source>
</evidence>